<feature type="compositionally biased region" description="Basic and acidic residues" evidence="6">
    <location>
        <begin position="18"/>
        <end position="29"/>
    </location>
</feature>
<dbReference type="SMART" id="SM01117">
    <property type="entry name" value="Cyt-b5"/>
    <property type="match status" value="1"/>
</dbReference>
<comment type="similarity">
    <text evidence="4 5">Belongs to the cytochrome b5 family.</text>
</comment>
<dbReference type="InterPro" id="IPR050668">
    <property type="entry name" value="Cytochrome_b5"/>
</dbReference>
<keyword evidence="9" id="KW-1185">Reference proteome</keyword>
<dbReference type="InterPro" id="IPR001199">
    <property type="entry name" value="Cyt_B5-like_heme/steroid-bd"/>
</dbReference>
<dbReference type="GO" id="GO:0020037">
    <property type="term" value="F:heme binding"/>
    <property type="evidence" value="ECO:0007669"/>
    <property type="project" value="UniProtKB-UniRule"/>
</dbReference>
<evidence type="ECO:0000313" key="9">
    <source>
        <dbReference type="Proteomes" id="UP000654075"/>
    </source>
</evidence>
<dbReference type="InterPro" id="IPR036400">
    <property type="entry name" value="Cyt_B5-like_heme/steroid_sf"/>
</dbReference>
<dbReference type="PANTHER" id="PTHR19359">
    <property type="entry name" value="CYTOCHROME B5"/>
    <property type="match status" value="1"/>
</dbReference>
<evidence type="ECO:0000256" key="1">
    <source>
        <dbReference type="ARBA" id="ARBA00022617"/>
    </source>
</evidence>
<evidence type="ECO:0000256" key="3">
    <source>
        <dbReference type="ARBA" id="ARBA00023004"/>
    </source>
</evidence>
<feature type="transmembrane region" description="Helical" evidence="5">
    <location>
        <begin position="246"/>
        <end position="267"/>
    </location>
</feature>
<dbReference type="GO" id="GO:0016020">
    <property type="term" value="C:membrane"/>
    <property type="evidence" value="ECO:0007669"/>
    <property type="project" value="TreeGrafter"/>
</dbReference>
<dbReference type="PRINTS" id="PR00363">
    <property type="entry name" value="CYTOCHROMEB5"/>
</dbReference>
<organism evidence="8 9">
    <name type="scientific">Polarella glacialis</name>
    <name type="common">Dinoflagellate</name>
    <dbReference type="NCBI Taxonomy" id="89957"/>
    <lineage>
        <taxon>Eukaryota</taxon>
        <taxon>Sar</taxon>
        <taxon>Alveolata</taxon>
        <taxon>Dinophyceae</taxon>
        <taxon>Suessiales</taxon>
        <taxon>Suessiaceae</taxon>
        <taxon>Polarella</taxon>
    </lineage>
</organism>
<keyword evidence="2 5" id="KW-0479">Metal-binding</keyword>
<dbReference type="InterPro" id="IPR018506">
    <property type="entry name" value="Cyt_B5_heme-BS"/>
</dbReference>
<comment type="caution">
    <text evidence="8">The sequence shown here is derived from an EMBL/GenBank/DDBJ whole genome shotgun (WGS) entry which is preliminary data.</text>
</comment>
<keyword evidence="3 5" id="KW-0408">Iron</keyword>
<name>A0A813G5Y5_POLGL</name>
<evidence type="ECO:0000256" key="4">
    <source>
        <dbReference type="ARBA" id="ARBA00038168"/>
    </source>
</evidence>
<protein>
    <recommendedName>
        <fullName evidence="7">Cytochrome b5 heme-binding domain-containing protein</fullName>
    </recommendedName>
</protein>
<dbReference type="Pfam" id="PF00173">
    <property type="entry name" value="Cyt-b5"/>
    <property type="match status" value="1"/>
</dbReference>
<reference evidence="8" key="1">
    <citation type="submission" date="2021-02" db="EMBL/GenBank/DDBJ databases">
        <authorList>
            <person name="Dougan E. K."/>
            <person name="Rhodes N."/>
            <person name="Thang M."/>
            <person name="Chan C."/>
        </authorList>
    </citation>
    <scope>NUCLEOTIDE SEQUENCE</scope>
</reference>
<evidence type="ECO:0000313" key="8">
    <source>
        <dbReference type="EMBL" id="CAE8621700.1"/>
    </source>
</evidence>
<dbReference type="PROSITE" id="PS00191">
    <property type="entry name" value="CYTOCHROME_B5_1"/>
    <property type="match status" value="1"/>
</dbReference>
<feature type="non-terminal residue" evidence="8">
    <location>
        <position position="320"/>
    </location>
</feature>
<comment type="caution">
    <text evidence="5">Lacks conserved residue(s) required for the propagation of feature annotation.</text>
</comment>
<dbReference type="Proteomes" id="UP000654075">
    <property type="component" value="Unassembled WGS sequence"/>
</dbReference>
<dbReference type="AlphaFoldDB" id="A0A813G5Y5"/>
<feature type="transmembrane region" description="Helical" evidence="5">
    <location>
        <begin position="273"/>
        <end position="292"/>
    </location>
</feature>
<sequence length="320" mass="32400">MAETPFARNRVAAGSADVLDKSSPTRDVEMAPLRGPEAGTSGVTLQDLRQHVSAESCWICVGGMAYDVTGFLQEHPGGADRLLRVAGGDASRAFEAVGHSQAASELLAKMVIGPVVGAEAQVPRQRYDCTVEPPGTQTLLARALPVVAAVIVLLSTRNLVPPNGKFSRSLSAVLLGFAIAGFSAGTVLSQLLPRSAPAAKELGASTACLGGASLLALAAAVQLAPLSSVALGAAGALLLELRAARPVFSPLSCALLALLALPAGSHGNWACGWSSQSAGACGGALLLALALPRTLSRYAIGMEGTSSLPWCASAMLWAGT</sequence>
<evidence type="ECO:0000259" key="7">
    <source>
        <dbReference type="PROSITE" id="PS50255"/>
    </source>
</evidence>
<keyword evidence="5" id="KW-0472">Membrane</keyword>
<gene>
    <name evidence="8" type="ORF">PGLA1383_LOCUS39219</name>
</gene>
<accession>A0A813G5Y5</accession>
<feature type="transmembrane region" description="Helical" evidence="5">
    <location>
        <begin position="212"/>
        <end position="239"/>
    </location>
</feature>
<evidence type="ECO:0000256" key="6">
    <source>
        <dbReference type="SAM" id="MobiDB-lite"/>
    </source>
</evidence>
<evidence type="ECO:0000256" key="2">
    <source>
        <dbReference type="ARBA" id="ARBA00022723"/>
    </source>
</evidence>
<dbReference type="PANTHER" id="PTHR19359:SF14">
    <property type="entry name" value="CYTOCHROME B5 A"/>
    <property type="match status" value="1"/>
</dbReference>
<feature type="region of interest" description="Disordered" evidence="6">
    <location>
        <begin position="15"/>
        <end position="41"/>
    </location>
</feature>
<feature type="transmembrane region" description="Helical" evidence="5">
    <location>
        <begin position="172"/>
        <end position="192"/>
    </location>
</feature>
<dbReference type="EMBL" id="CAJNNV010027798">
    <property type="protein sequence ID" value="CAE8621700.1"/>
    <property type="molecule type" value="Genomic_DNA"/>
</dbReference>
<feature type="domain" description="Cytochrome b5 heme-binding" evidence="7">
    <location>
        <begin position="40"/>
        <end position="116"/>
    </location>
</feature>
<keyword evidence="5" id="KW-0812">Transmembrane</keyword>
<proteinExistence type="inferred from homology"/>
<keyword evidence="1 5" id="KW-0349">Heme</keyword>
<evidence type="ECO:0000256" key="5">
    <source>
        <dbReference type="RuleBase" id="RU362121"/>
    </source>
</evidence>
<dbReference type="PROSITE" id="PS50255">
    <property type="entry name" value="CYTOCHROME_B5_2"/>
    <property type="match status" value="1"/>
</dbReference>
<dbReference type="Gene3D" id="3.10.120.10">
    <property type="entry name" value="Cytochrome b5-like heme/steroid binding domain"/>
    <property type="match status" value="1"/>
</dbReference>
<keyword evidence="5" id="KW-1133">Transmembrane helix</keyword>
<dbReference type="SUPFAM" id="SSF55856">
    <property type="entry name" value="Cytochrome b5-like heme/steroid binding domain"/>
    <property type="match status" value="1"/>
</dbReference>
<dbReference type="GO" id="GO:0046872">
    <property type="term" value="F:metal ion binding"/>
    <property type="evidence" value="ECO:0007669"/>
    <property type="project" value="UniProtKB-UniRule"/>
</dbReference>
<dbReference type="OrthoDB" id="260519at2759"/>